<feature type="transmembrane region" description="Helical" evidence="2">
    <location>
        <begin position="195"/>
        <end position="221"/>
    </location>
</feature>
<feature type="transmembrane region" description="Helical" evidence="2">
    <location>
        <begin position="237"/>
        <end position="255"/>
    </location>
</feature>
<gene>
    <name evidence="3" type="ORF">ACFPJ5_00035</name>
</gene>
<comment type="caution">
    <text evidence="3">The sequence shown here is derived from an EMBL/GenBank/DDBJ whole genome shotgun (WGS) entry which is preliminary data.</text>
</comment>
<dbReference type="InterPro" id="IPR058440">
    <property type="entry name" value="DUF8127"/>
</dbReference>
<feature type="transmembrane region" description="Helical" evidence="2">
    <location>
        <begin position="267"/>
        <end position="284"/>
    </location>
</feature>
<feature type="region of interest" description="Disordered" evidence="1">
    <location>
        <begin position="64"/>
        <end position="84"/>
    </location>
</feature>
<organism evidence="3 4">
    <name type="scientific">Salinirubrum litoreum</name>
    <dbReference type="NCBI Taxonomy" id="1126234"/>
    <lineage>
        <taxon>Archaea</taxon>
        <taxon>Methanobacteriati</taxon>
        <taxon>Methanobacteriota</taxon>
        <taxon>Stenosarchaea group</taxon>
        <taxon>Halobacteria</taxon>
        <taxon>Halobacteriales</taxon>
        <taxon>Haloferacaceae</taxon>
        <taxon>Salinirubrum</taxon>
    </lineage>
</organism>
<feature type="transmembrane region" description="Helical" evidence="2">
    <location>
        <begin position="291"/>
        <end position="314"/>
    </location>
</feature>
<protein>
    <submittedName>
        <fullName evidence="3">Uncharacterized protein</fullName>
    </submittedName>
</protein>
<dbReference type="Proteomes" id="UP001596201">
    <property type="component" value="Unassembled WGS sequence"/>
</dbReference>
<keyword evidence="2" id="KW-0472">Membrane</keyword>
<feature type="compositionally biased region" description="Basic and acidic residues" evidence="1">
    <location>
        <begin position="69"/>
        <end position="81"/>
    </location>
</feature>
<reference evidence="3 4" key="1">
    <citation type="journal article" date="2019" name="Int. J. Syst. Evol. Microbiol.">
        <title>The Global Catalogue of Microorganisms (GCM) 10K type strain sequencing project: providing services to taxonomists for standard genome sequencing and annotation.</title>
        <authorList>
            <consortium name="The Broad Institute Genomics Platform"/>
            <consortium name="The Broad Institute Genome Sequencing Center for Infectious Disease"/>
            <person name="Wu L."/>
            <person name="Ma J."/>
        </authorList>
    </citation>
    <scope>NUCLEOTIDE SEQUENCE [LARGE SCALE GENOMIC DNA]</scope>
    <source>
        <strain evidence="3 4">CGMCC 1.12237</strain>
    </source>
</reference>
<keyword evidence="2" id="KW-1133">Transmembrane helix</keyword>
<keyword evidence="2" id="KW-0812">Transmembrane</keyword>
<evidence type="ECO:0000313" key="3">
    <source>
        <dbReference type="EMBL" id="MFC5365308.1"/>
    </source>
</evidence>
<evidence type="ECO:0000313" key="4">
    <source>
        <dbReference type="Proteomes" id="UP001596201"/>
    </source>
</evidence>
<keyword evidence="4" id="KW-1185">Reference proteome</keyword>
<evidence type="ECO:0000256" key="2">
    <source>
        <dbReference type="SAM" id="Phobius"/>
    </source>
</evidence>
<accession>A0ABD5R5M8</accession>
<sequence>MPSTRPSIRTVALVVLLVVGLGCSFTFHAVASGDVAYTATAVEPGEDPKRVADVAPDVADLNERLAGTEPEHRRPVREAERTGSYAGTVSPDLSIVLDDLESTRFVVSDSQYYAWNLTTDDETTSVEIEMRPVDATTVYTEVARPVETASTDVQQAVETGNATATGVGIERGLYEEDGTYYVVAPENEAAIAGRLLGTFVGFALIPVGRGYLAVALGLLALRYRESTVDRPLSPRRAVGVALLALPVALVGTALFESGSLSRFVTGPASALVVAGGVLAGVLAFRRQWLRLAGLTVGLGVLVVGAITVVLGLVGLFLGPLVVLLGLVAGVVPFGFGYWFGRREPATDSGTEPDVL</sequence>
<dbReference type="AlphaFoldDB" id="A0ABD5R5M8"/>
<dbReference type="PROSITE" id="PS51257">
    <property type="entry name" value="PROKAR_LIPOPROTEIN"/>
    <property type="match status" value="1"/>
</dbReference>
<dbReference type="EMBL" id="JBHSKX010000001">
    <property type="protein sequence ID" value="MFC5365308.1"/>
    <property type="molecule type" value="Genomic_DNA"/>
</dbReference>
<dbReference type="RefSeq" id="WP_227229396.1">
    <property type="nucleotide sequence ID" value="NZ_JAJCVJ010000001.1"/>
</dbReference>
<dbReference type="Pfam" id="PF26448">
    <property type="entry name" value="DUF8127"/>
    <property type="match status" value="1"/>
</dbReference>
<proteinExistence type="predicted"/>
<name>A0ABD5R5M8_9EURY</name>
<evidence type="ECO:0000256" key="1">
    <source>
        <dbReference type="SAM" id="MobiDB-lite"/>
    </source>
</evidence>
<feature type="transmembrane region" description="Helical" evidence="2">
    <location>
        <begin position="320"/>
        <end position="339"/>
    </location>
</feature>